<reference evidence="4" key="1">
    <citation type="submission" date="2016-06" db="UniProtKB">
        <authorList>
            <consortium name="WormBaseParasite"/>
        </authorList>
    </citation>
    <scope>IDENTIFICATION</scope>
</reference>
<sequence>MRDEDLVLTGIRLQDRTSSADTAQSFNIAPALGLVAPEILAEEISLKAKRESERREAKARSDASRKEAGAKPPSEMFLNQLEKYSRFDDKGIPTHDASGKEIAKSQLKKLQKLYDVQSKRYAAYLKLKEKREL</sequence>
<evidence type="ECO:0000313" key="2">
    <source>
        <dbReference type="EMBL" id="VDP80053.1"/>
    </source>
</evidence>
<feature type="region of interest" description="Disordered" evidence="1">
    <location>
        <begin position="49"/>
        <end position="75"/>
    </location>
</feature>
<proteinExistence type="predicted"/>
<dbReference type="Proteomes" id="UP000272942">
    <property type="component" value="Unassembled WGS sequence"/>
</dbReference>
<accession>A0A183AJC5</accession>
<evidence type="ECO:0000313" key="3">
    <source>
        <dbReference type="Proteomes" id="UP000272942"/>
    </source>
</evidence>
<evidence type="ECO:0000313" key="4">
    <source>
        <dbReference type="WBParaSite" id="ECPE_0000707501-mRNA-1"/>
    </source>
</evidence>
<feature type="compositionally biased region" description="Basic and acidic residues" evidence="1">
    <location>
        <begin position="49"/>
        <end position="69"/>
    </location>
</feature>
<dbReference type="EMBL" id="UZAN01044104">
    <property type="protein sequence ID" value="VDP80053.1"/>
    <property type="molecule type" value="Genomic_DNA"/>
</dbReference>
<evidence type="ECO:0000256" key="1">
    <source>
        <dbReference type="SAM" id="MobiDB-lite"/>
    </source>
</evidence>
<reference evidence="2 3" key="2">
    <citation type="submission" date="2018-11" db="EMBL/GenBank/DDBJ databases">
        <authorList>
            <consortium name="Pathogen Informatics"/>
        </authorList>
    </citation>
    <scope>NUCLEOTIDE SEQUENCE [LARGE SCALE GENOMIC DNA]</scope>
    <source>
        <strain evidence="2 3">Egypt</strain>
    </source>
</reference>
<gene>
    <name evidence="2" type="ORF">ECPE_LOCUS7060</name>
</gene>
<name>A0A183AJC5_9TREM</name>
<protein>
    <submittedName>
        <fullName evidence="4">Pre-mRNA-splicing factor SYF2</fullName>
    </submittedName>
</protein>
<keyword evidence="3" id="KW-1185">Reference proteome</keyword>
<dbReference type="OrthoDB" id="438179at2759"/>
<dbReference type="AlphaFoldDB" id="A0A183AJC5"/>
<dbReference type="WBParaSite" id="ECPE_0000707501-mRNA-1">
    <property type="protein sequence ID" value="ECPE_0000707501-mRNA-1"/>
    <property type="gene ID" value="ECPE_0000707501"/>
</dbReference>
<organism evidence="4">
    <name type="scientific">Echinostoma caproni</name>
    <dbReference type="NCBI Taxonomy" id="27848"/>
    <lineage>
        <taxon>Eukaryota</taxon>
        <taxon>Metazoa</taxon>
        <taxon>Spiralia</taxon>
        <taxon>Lophotrochozoa</taxon>
        <taxon>Platyhelminthes</taxon>
        <taxon>Trematoda</taxon>
        <taxon>Digenea</taxon>
        <taxon>Plagiorchiida</taxon>
        <taxon>Echinostomata</taxon>
        <taxon>Echinostomatoidea</taxon>
        <taxon>Echinostomatidae</taxon>
        <taxon>Echinostoma</taxon>
    </lineage>
</organism>